<keyword evidence="5" id="KW-0067">ATP-binding</keyword>
<evidence type="ECO:0000256" key="2">
    <source>
        <dbReference type="ARBA" id="ARBA00016887"/>
    </source>
</evidence>
<comment type="function">
    <text evidence="8">ATPase required for the correct placement of the division site. Cell division inhibitors MinC and MinD act in concert to form an inhibitor capable of blocking formation of the polar Z ring septums. Rapidly oscillates between the poles of the cell to destabilize FtsZ filaments that have formed before they mature into polar Z rings.</text>
</comment>
<reference evidence="11 12" key="1">
    <citation type="journal article" date="2022" name="Int. J. Syst. Evol. Microbiol.">
        <title>Apilactobacillus apisilvae sp. nov., Nicolia spurrieriana gen. nov. sp. nov., Bombilactobacillus folatiphilus sp. nov. and Bombilactobacillus thymidiniphilus sp. nov., four new lactic acid bacterial isolates from stingless bees Tetragonula carbonaria and Austroplebeia australis.</title>
        <authorList>
            <person name="Oliphant S.A."/>
            <person name="Watson-Haigh N.S."/>
            <person name="Sumby K.M."/>
            <person name="Gardner J."/>
            <person name="Groom S."/>
            <person name="Jiranek V."/>
        </authorList>
    </citation>
    <scope>NUCLEOTIDE SEQUENCE [LARGE SCALE GENOMIC DNA]</scope>
    <source>
        <strain evidence="11 12">SG4_A1</strain>
    </source>
</reference>
<evidence type="ECO:0000256" key="7">
    <source>
        <dbReference type="ARBA" id="ARBA00023306"/>
    </source>
</evidence>
<keyword evidence="12" id="KW-1185">Reference proteome</keyword>
<organism evidence="11 12">
    <name type="scientific">Bombilactobacillus thymidiniphilus</name>
    <dbReference type="NCBI Taxonomy" id="2923363"/>
    <lineage>
        <taxon>Bacteria</taxon>
        <taxon>Bacillati</taxon>
        <taxon>Bacillota</taxon>
        <taxon>Bacilli</taxon>
        <taxon>Lactobacillales</taxon>
        <taxon>Lactobacillaceae</taxon>
        <taxon>Bombilactobacillus</taxon>
    </lineage>
</organism>
<sequence length="269" mass="28760">MGTSIVVTSGKGGVGKTTTAANLSLALVQAGKKICVIDLDVGLRNLDAILGLSDRVIYDIVDVISGRIDVQRALVQHPQYNGLCMLAASQSASQDNLNIERISQIVLDLKNSFDFVIIDCPAGIERGFQAAVAVADSAIVVTTPEIAAVSDADRVVGILEAANLTYGIHLVINRVRLQMIQSGKSMDIQNIVNRLSVPLIGVIIDDDEVIASSNDGHPVVGIQDSNPAAIGYTNLAHRILGKDIPLNEIDNNRLPTKKSGFWQRLFKSK</sequence>
<keyword evidence="6" id="KW-0717">Septation</keyword>
<dbReference type="PANTHER" id="PTHR43384:SF6">
    <property type="entry name" value="SEPTUM SITE-DETERMINING PROTEIN MIND HOMOLOG, CHLOROPLASTIC"/>
    <property type="match status" value="1"/>
</dbReference>
<dbReference type="InterPro" id="IPR050625">
    <property type="entry name" value="ParA/MinD_ATPase"/>
</dbReference>
<evidence type="ECO:0000256" key="8">
    <source>
        <dbReference type="ARBA" id="ARBA00025436"/>
    </source>
</evidence>
<evidence type="ECO:0000256" key="5">
    <source>
        <dbReference type="ARBA" id="ARBA00022840"/>
    </source>
</evidence>
<evidence type="ECO:0000256" key="3">
    <source>
        <dbReference type="ARBA" id="ARBA00022618"/>
    </source>
</evidence>
<dbReference type="Pfam" id="PF01656">
    <property type="entry name" value="CbiA"/>
    <property type="match status" value="1"/>
</dbReference>
<dbReference type="PANTHER" id="PTHR43384">
    <property type="entry name" value="SEPTUM SITE-DETERMINING PROTEIN MIND HOMOLOG, CHLOROPLASTIC-RELATED"/>
    <property type="match status" value="1"/>
</dbReference>
<keyword evidence="7" id="KW-0131">Cell cycle</keyword>
<dbReference type="InterPro" id="IPR027417">
    <property type="entry name" value="P-loop_NTPase"/>
</dbReference>
<name>A0ABY4PDN6_9LACO</name>
<gene>
    <name evidence="11" type="primary">minD</name>
    <name evidence="11" type="ORF">MOO47_01050</name>
</gene>
<dbReference type="InterPro" id="IPR002586">
    <property type="entry name" value="CobQ/CobB/MinD/ParA_Nub-bd_dom"/>
</dbReference>
<evidence type="ECO:0000259" key="10">
    <source>
        <dbReference type="Pfam" id="PF01656"/>
    </source>
</evidence>
<keyword evidence="3" id="KW-0132">Cell division</keyword>
<evidence type="ECO:0000256" key="6">
    <source>
        <dbReference type="ARBA" id="ARBA00023210"/>
    </source>
</evidence>
<dbReference type="NCBIfam" id="TIGR01968">
    <property type="entry name" value="minD_bact"/>
    <property type="match status" value="1"/>
</dbReference>
<dbReference type="PIRSF" id="PIRSF003092">
    <property type="entry name" value="MinD"/>
    <property type="match status" value="1"/>
</dbReference>
<dbReference type="SUPFAM" id="SSF52540">
    <property type="entry name" value="P-loop containing nucleoside triphosphate hydrolases"/>
    <property type="match status" value="1"/>
</dbReference>
<evidence type="ECO:0000256" key="1">
    <source>
        <dbReference type="ARBA" id="ARBA00010257"/>
    </source>
</evidence>
<dbReference type="InterPro" id="IPR025501">
    <property type="entry name" value="MinD_FleN"/>
</dbReference>
<proteinExistence type="inferred from homology"/>
<protein>
    <recommendedName>
        <fullName evidence="2">Septum site-determining protein MinD</fullName>
    </recommendedName>
    <alternativeName>
        <fullName evidence="9">Cell division inhibitor MinD</fullName>
    </alternativeName>
</protein>
<feature type="domain" description="CobQ/CobB/MinD/ParA nucleotide binding" evidence="10">
    <location>
        <begin position="5"/>
        <end position="219"/>
    </location>
</feature>
<evidence type="ECO:0000313" key="11">
    <source>
        <dbReference type="EMBL" id="UQS83822.1"/>
    </source>
</evidence>
<evidence type="ECO:0000256" key="9">
    <source>
        <dbReference type="ARBA" id="ARBA00032845"/>
    </source>
</evidence>
<dbReference type="Gene3D" id="3.40.50.300">
    <property type="entry name" value="P-loop containing nucleotide triphosphate hydrolases"/>
    <property type="match status" value="1"/>
</dbReference>
<dbReference type="CDD" id="cd02036">
    <property type="entry name" value="MinD"/>
    <property type="match status" value="1"/>
</dbReference>
<evidence type="ECO:0000256" key="4">
    <source>
        <dbReference type="ARBA" id="ARBA00022741"/>
    </source>
</evidence>
<dbReference type="InterPro" id="IPR010223">
    <property type="entry name" value="MinD"/>
</dbReference>
<keyword evidence="4" id="KW-0547">Nucleotide-binding</keyword>
<dbReference type="EMBL" id="CP093365">
    <property type="protein sequence ID" value="UQS83822.1"/>
    <property type="molecule type" value="Genomic_DNA"/>
</dbReference>
<dbReference type="RefSeq" id="WP_249513007.1">
    <property type="nucleotide sequence ID" value="NZ_CP093365.1"/>
</dbReference>
<accession>A0ABY4PDN6</accession>
<evidence type="ECO:0000313" key="12">
    <source>
        <dbReference type="Proteomes" id="UP000831947"/>
    </source>
</evidence>
<dbReference type="Proteomes" id="UP000831947">
    <property type="component" value="Chromosome"/>
</dbReference>
<comment type="similarity">
    <text evidence="1">Belongs to the ParA family. MinD subfamily.</text>
</comment>